<organism evidence="8 9">
    <name type="scientific">Candidatus Chloroploca asiatica</name>
    <dbReference type="NCBI Taxonomy" id="1506545"/>
    <lineage>
        <taxon>Bacteria</taxon>
        <taxon>Bacillati</taxon>
        <taxon>Chloroflexota</taxon>
        <taxon>Chloroflexia</taxon>
        <taxon>Chloroflexales</taxon>
        <taxon>Chloroflexineae</taxon>
        <taxon>Oscillochloridaceae</taxon>
        <taxon>Candidatus Chloroploca</taxon>
    </lineage>
</organism>
<reference evidence="8 9" key="1">
    <citation type="submission" date="2016-05" db="EMBL/GenBank/DDBJ databases">
        <authorList>
            <person name="Lavstsen T."/>
            <person name="Jespersen J.S."/>
        </authorList>
    </citation>
    <scope>NUCLEOTIDE SEQUENCE [LARGE SCALE GENOMIC DNA]</scope>
    <source>
        <strain evidence="8 9">B7-9</strain>
    </source>
</reference>
<protein>
    <recommendedName>
        <fullName evidence="7">D,D-heptose 1,7-bisphosphate phosphatase</fullName>
    </recommendedName>
</protein>
<accession>A0A2H3KMV1</accession>
<sequence length="205" mass="22710">MRAIFLDRDGVINENRSDHVKTWDEFQFLPGSLEAMRLLSEAGYPLFIVTNQAIINRGIVTVATVEMIHQRMLQIMQKCGIIVEDLRYCPHRPDEGCACRKPAPGMLMSLIQAHQIDPQTAIMIGDALTDIAAAQACGCRTIMVRTGRGAIDLAEKPDTCCLPDLVVDDLLAAARWIIAEQAHRQRPTDAHVPTLVGRNQTEPSL</sequence>
<dbReference type="InterPro" id="IPR006549">
    <property type="entry name" value="HAD-SF_hydro_IIIA"/>
</dbReference>
<dbReference type="AlphaFoldDB" id="A0A2H3KMV1"/>
<dbReference type="GO" id="GO:0046872">
    <property type="term" value="F:metal ion binding"/>
    <property type="evidence" value="ECO:0007669"/>
    <property type="project" value="UniProtKB-KW"/>
</dbReference>
<comment type="caution">
    <text evidence="8">The sequence shown here is derived from an EMBL/GenBank/DDBJ whole genome shotgun (WGS) entry which is preliminary data.</text>
</comment>
<keyword evidence="3" id="KW-0963">Cytoplasm</keyword>
<evidence type="ECO:0000256" key="4">
    <source>
        <dbReference type="ARBA" id="ARBA00022723"/>
    </source>
</evidence>
<dbReference type="PANTHER" id="PTHR42891:SF1">
    <property type="entry name" value="D-GLYCERO-BETA-D-MANNO-HEPTOSE-1,7-BISPHOSPHATE 7-PHOSPHATASE"/>
    <property type="match status" value="1"/>
</dbReference>
<dbReference type="PANTHER" id="PTHR42891">
    <property type="entry name" value="D-GLYCERO-BETA-D-MANNO-HEPTOSE-1,7-BISPHOSPHATE 7-PHOSPHATASE"/>
    <property type="match status" value="1"/>
</dbReference>
<name>A0A2H3KMV1_9CHLR</name>
<evidence type="ECO:0000256" key="6">
    <source>
        <dbReference type="ARBA" id="ARBA00023277"/>
    </source>
</evidence>
<dbReference type="SUPFAM" id="SSF56784">
    <property type="entry name" value="HAD-like"/>
    <property type="match status" value="1"/>
</dbReference>
<dbReference type="NCBIfam" id="TIGR01662">
    <property type="entry name" value="HAD-SF-IIIA"/>
    <property type="match status" value="1"/>
</dbReference>
<dbReference type="InterPro" id="IPR006543">
    <property type="entry name" value="Histidinol-phos"/>
</dbReference>
<gene>
    <name evidence="8" type="ORF">A9Q02_07165</name>
</gene>
<dbReference type="CDD" id="cd07503">
    <property type="entry name" value="HAD_HisB-N"/>
    <property type="match status" value="1"/>
</dbReference>
<keyword evidence="5" id="KW-0378">Hydrolase</keyword>
<evidence type="ECO:0000313" key="8">
    <source>
        <dbReference type="EMBL" id="PDV96466.1"/>
    </source>
</evidence>
<dbReference type="InterPro" id="IPR023214">
    <property type="entry name" value="HAD_sf"/>
</dbReference>
<keyword evidence="9" id="KW-1185">Reference proteome</keyword>
<dbReference type="Pfam" id="PF13242">
    <property type="entry name" value="Hydrolase_like"/>
    <property type="match status" value="1"/>
</dbReference>
<evidence type="ECO:0000256" key="7">
    <source>
        <dbReference type="ARBA" id="ARBA00031828"/>
    </source>
</evidence>
<evidence type="ECO:0000256" key="3">
    <source>
        <dbReference type="ARBA" id="ARBA00022490"/>
    </source>
</evidence>
<evidence type="ECO:0000256" key="1">
    <source>
        <dbReference type="ARBA" id="ARBA00004496"/>
    </source>
</evidence>
<dbReference type="Proteomes" id="UP000220922">
    <property type="component" value="Unassembled WGS sequence"/>
</dbReference>
<keyword evidence="4" id="KW-0479">Metal-binding</keyword>
<dbReference type="GO" id="GO:0016791">
    <property type="term" value="F:phosphatase activity"/>
    <property type="evidence" value="ECO:0007669"/>
    <property type="project" value="InterPro"/>
</dbReference>
<proteinExistence type="inferred from homology"/>
<dbReference type="InterPro" id="IPR036412">
    <property type="entry name" value="HAD-like_sf"/>
</dbReference>
<comment type="subcellular location">
    <subcellularLocation>
        <location evidence="1">Cytoplasm</location>
    </subcellularLocation>
</comment>
<evidence type="ECO:0000313" key="9">
    <source>
        <dbReference type="Proteomes" id="UP000220922"/>
    </source>
</evidence>
<dbReference type="RefSeq" id="WP_172451311.1">
    <property type="nucleotide sequence ID" value="NZ_LYXE01000200.1"/>
</dbReference>
<evidence type="ECO:0000256" key="5">
    <source>
        <dbReference type="ARBA" id="ARBA00022801"/>
    </source>
</evidence>
<dbReference type="GO" id="GO:0005975">
    <property type="term" value="P:carbohydrate metabolic process"/>
    <property type="evidence" value="ECO:0007669"/>
    <property type="project" value="InterPro"/>
</dbReference>
<evidence type="ECO:0000256" key="2">
    <source>
        <dbReference type="ARBA" id="ARBA00005628"/>
    </source>
</evidence>
<dbReference type="GO" id="GO:0005737">
    <property type="term" value="C:cytoplasm"/>
    <property type="evidence" value="ECO:0007669"/>
    <property type="project" value="UniProtKB-SubCell"/>
</dbReference>
<dbReference type="Gene3D" id="3.40.50.1000">
    <property type="entry name" value="HAD superfamily/HAD-like"/>
    <property type="match status" value="1"/>
</dbReference>
<dbReference type="NCBIfam" id="TIGR01656">
    <property type="entry name" value="Histidinol-ppas"/>
    <property type="match status" value="1"/>
</dbReference>
<comment type="similarity">
    <text evidence="2">Belongs to the GmhB family.</text>
</comment>
<dbReference type="EMBL" id="LYXE01000200">
    <property type="protein sequence ID" value="PDV96466.1"/>
    <property type="molecule type" value="Genomic_DNA"/>
</dbReference>
<dbReference type="NCBIfam" id="NF006506">
    <property type="entry name" value="PRK08942.1"/>
    <property type="match status" value="1"/>
</dbReference>
<keyword evidence="6" id="KW-0119">Carbohydrate metabolism</keyword>
<dbReference type="InterPro" id="IPR004446">
    <property type="entry name" value="Heptose_bisP_phosphatase"/>
</dbReference>